<keyword evidence="2" id="KW-1185">Reference proteome</keyword>
<evidence type="ECO:0000313" key="1">
    <source>
        <dbReference type="EMBL" id="VGO12439.1"/>
    </source>
</evidence>
<dbReference type="Proteomes" id="UP000366872">
    <property type="component" value="Unassembled WGS sequence"/>
</dbReference>
<accession>A0A6C2TXX0</accession>
<evidence type="ECO:0000313" key="2">
    <source>
        <dbReference type="Proteomes" id="UP000366872"/>
    </source>
</evidence>
<dbReference type="InterPro" id="IPR011990">
    <property type="entry name" value="TPR-like_helical_dom_sf"/>
</dbReference>
<dbReference type="AlphaFoldDB" id="A0A6C2TXX0"/>
<gene>
    <name evidence="1" type="ORF">PDESU_00991</name>
</gene>
<sequence length="761" mass="85046">MERRVFGVNGSFNMEYVGKSKVVSHANRCSECRRLKVLSSYATTRFIHFYRLPLLPWGQYYIMDECPHCGHRGVISLKKHTREHKKQLALMVDGFSSNEDDPEVCCHALQTLMVFDEAIWFNDVRRSHAARFETSPKIQHLIAKGLCRFGDYEQSMQYARKAIVLGAGKEAEELLEFCHRLKESLAGSPNLGKQAVQPETAFKAYVPLLSVATFAAAFIVMQGMVALRSHRAWIVNGSLQEYSVVLDTKSYTLASGERRQVKLKLGAHELRMEGHPNHQFTYGIPLFRQLLEKHLLVINPDAMAVLTIQDEAGDGGGSTYCFGQKVHGLSSVGHPLFSFNKKENEAEVNSRVNLFRPQTHMAVVDRLNQLGFGAGAQEYARRALAMNPATAEVVPLLRGALDGATDEEVASFLMTGCSVSPALLPWHLHYQDHFLLAGSGNRLLREYTAWCKQHPDDPAGFYLLGRVMENHTDARKFFIHSEKGQGMGGLGYHAVASDLVAHGEYGQALAYAQKAVAADPANDDFRNVCEQTLMALRNYDVLLHSTPVDSFEAASLRVLSLTLAGYHREAEEFAIDFSNRSPQWLSALNAVRYYAVGNTDAYLGLIAEAGDPSARFRQLIHAGQIPEADMELTKDENHAWWEHLVFYCAAMQQKQFDLAQLHYEKAVDEVGGNSLSERRMAGLLASDTPPELDQITGLHVDASEKALLCMALGHRFPGQDADFRKLARKYNIFPVYPQLLVRQWSREVVRDPAGLSSLEAL</sequence>
<dbReference type="EMBL" id="CAAHFG010000001">
    <property type="protein sequence ID" value="VGO12439.1"/>
    <property type="molecule type" value="Genomic_DNA"/>
</dbReference>
<protein>
    <submittedName>
        <fullName evidence="1">Uncharacterized protein</fullName>
    </submittedName>
</protein>
<dbReference type="SUPFAM" id="SSF48452">
    <property type="entry name" value="TPR-like"/>
    <property type="match status" value="1"/>
</dbReference>
<organism evidence="1 2">
    <name type="scientific">Pontiella desulfatans</name>
    <dbReference type="NCBI Taxonomy" id="2750659"/>
    <lineage>
        <taxon>Bacteria</taxon>
        <taxon>Pseudomonadati</taxon>
        <taxon>Kiritimatiellota</taxon>
        <taxon>Kiritimatiellia</taxon>
        <taxon>Kiritimatiellales</taxon>
        <taxon>Pontiellaceae</taxon>
        <taxon>Pontiella</taxon>
    </lineage>
</organism>
<dbReference type="Gene3D" id="1.25.40.10">
    <property type="entry name" value="Tetratricopeptide repeat domain"/>
    <property type="match status" value="1"/>
</dbReference>
<reference evidence="1 2" key="1">
    <citation type="submission" date="2019-04" db="EMBL/GenBank/DDBJ databases">
        <authorList>
            <person name="Van Vliet M D."/>
        </authorList>
    </citation>
    <scope>NUCLEOTIDE SEQUENCE [LARGE SCALE GENOMIC DNA]</scope>
    <source>
        <strain evidence="1 2">F1</strain>
    </source>
</reference>
<name>A0A6C2TXX0_PONDE</name>
<proteinExistence type="predicted"/>